<evidence type="ECO:0000256" key="3">
    <source>
        <dbReference type="ARBA" id="ARBA00022801"/>
    </source>
</evidence>
<keyword evidence="2 5" id="KW-0540">Nuclease</keyword>
<gene>
    <name evidence="5 11" type="primary">xseA</name>
    <name evidence="11" type="ORF">AOPFMNJM_2909</name>
</gene>
<feature type="coiled-coil region" evidence="7">
    <location>
        <begin position="417"/>
        <end position="444"/>
    </location>
</feature>
<dbReference type="InterPro" id="IPR025824">
    <property type="entry name" value="OB-fold_nuc-bd_dom"/>
</dbReference>
<keyword evidence="7" id="KW-0175">Coiled coil</keyword>
<evidence type="ECO:0000256" key="4">
    <source>
        <dbReference type="ARBA" id="ARBA00022839"/>
    </source>
</evidence>
<evidence type="ECO:0000313" key="11">
    <source>
        <dbReference type="EMBL" id="GJE07580.1"/>
    </source>
</evidence>
<dbReference type="Pfam" id="PF02601">
    <property type="entry name" value="Exonuc_VII_L"/>
    <property type="match status" value="1"/>
</dbReference>
<keyword evidence="1 5" id="KW-0963">Cytoplasm</keyword>
<evidence type="ECO:0000256" key="8">
    <source>
        <dbReference type="SAM" id="MobiDB-lite"/>
    </source>
</evidence>
<evidence type="ECO:0000259" key="9">
    <source>
        <dbReference type="Pfam" id="PF02601"/>
    </source>
</evidence>
<feature type="compositionally biased region" description="Low complexity" evidence="8">
    <location>
        <begin position="538"/>
        <end position="556"/>
    </location>
</feature>
<reference evidence="11" key="2">
    <citation type="submission" date="2021-08" db="EMBL/GenBank/DDBJ databases">
        <authorList>
            <person name="Tani A."/>
            <person name="Ola A."/>
            <person name="Ogura Y."/>
            <person name="Katsura K."/>
            <person name="Hayashi T."/>
        </authorList>
    </citation>
    <scope>NUCLEOTIDE SEQUENCE</scope>
    <source>
        <strain evidence="11">LMG 23639</strain>
    </source>
</reference>
<comment type="function">
    <text evidence="5">Bidirectionally degrades single-stranded DNA into large acid-insoluble oligonucleotides, which are then degraded further into small acid-soluble oligonucleotides.</text>
</comment>
<comment type="catalytic activity">
    <reaction evidence="5 6">
        <text>Exonucleolytic cleavage in either 5'- to 3'- or 3'- to 5'-direction to yield nucleoside 5'-phosphates.</text>
        <dbReference type="EC" id="3.1.11.6"/>
    </reaction>
</comment>
<dbReference type="HAMAP" id="MF_00378">
    <property type="entry name" value="Exonuc_7_L"/>
    <property type="match status" value="1"/>
</dbReference>
<dbReference type="InterPro" id="IPR020579">
    <property type="entry name" value="Exonuc_VII_lsu_C"/>
</dbReference>
<dbReference type="InterPro" id="IPR003753">
    <property type="entry name" value="Exonuc_VII_L"/>
</dbReference>
<keyword evidence="4 5" id="KW-0269">Exonuclease</keyword>
<evidence type="ECO:0000256" key="5">
    <source>
        <dbReference type="HAMAP-Rule" id="MF_00378"/>
    </source>
</evidence>
<keyword evidence="12" id="KW-1185">Reference proteome</keyword>
<proteinExistence type="inferred from homology"/>
<evidence type="ECO:0000259" key="10">
    <source>
        <dbReference type="Pfam" id="PF13742"/>
    </source>
</evidence>
<dbReference type="Proteomes" id="UP001055102">
    <property type="component" value="Unassembled WGS sequence"/>
</dbReference>
<comment type="subunit">
    <text evidence="5">Heterooligomer composed of large and small subunits.</text>
</comment>
<comment type="similarity">
    <text evidence="5 6">Belongs to the XseA family.</text>
</comment>
<accession>A0ABQ4T057</accession>
<name>A0ABQ4T057_9HYPH</name>
<evidence type="ECO:0000256" key="1">
    <source>
        <dbReference type="ARBA" id="ARBA00022490"/>
    </source>
</evidence>
<dbReference type="NCBIfam" id="TIGR00237">
    <property type="entry name" value="xseA"/>
    <property type="match status" value="1"/>
</dbReference>
<feature type="region of interest" description="Disordered" evidence="8">
    <location>
        <begin position="507"/>
        <end position="556"/>
    </location>
</feature>
<reference evidence="11" key="1">
    <citation type="journal article" date="2021" name="Front. Microbiol.">
        <title>Comprehensive Comparative Genomics and Phenotyping of Methylobacterium Species.</title>
        <authorList>
            <person name="Alessa O."/>
            <person name="Ogura Y."/>
            <person name="Fujitani Y."/>
            <person name="Takami H."/>
            <person name="Hayashi T."/>
            <person name="Sahin N."/>
            <person name="Tani A."/>
        </authorList>
    </citation>
    <scope>NUCLEOTIDE SEQUENCE</scope>
    <source>
        <strain evidence="11">LMG 23639</strain>
    </source>
</reference>
<feature type="domain" description="OB-fold nucleic acid binding" evidence="10">
    <location>
        <begin position="22"/>
        <end position="115"/>
    </location>
</feature>
<evidence type="ECO:0000256" key="6">
    <source>
        <dbReference type="RuleBase" id="RU004355"/>
    </source>
</evidence>
<organism evidence="11 12">
    <name type="scientific">Methylobacterium jeotgali</name>
    <dbReference type="NCBI Taxonomy" id="381630"/>
    <lineage>
        <taxon>Bacteria</taxon>
        <taxon>Pseudomonadati</taxon>
        <taxon>Pseudomonadota</taxon>
        <taxon>Alphaproteobacteria</taxon>
        <taxon>Hyphomicrobiales</taxon>
        <taxon>Methylobacteriaceae</taxon>
        <taxon>Methylobacterium</taxon>
    </lineage>
</organism>
<protein>
    <recommendedName>
        <fullName evidence="5">Exodeoxyribonuclease 7 large subunit</fullName>
        <ecNumber evidence="5">3.1.11.6</ecNumber>
    </recommendedName>
    <alternativeName>
        <fullName evidence="5">Exodeoxyribonuclease VII large subunit</fullName>
        <shortName evidence="5">Exonuclease VII large subunit</shortName>
    </alternativeName>
</protein>
<dbReference type="CDD" id="cd04489">
    <property type="entry name" value="ExoVII_LU_OBF"/>
    <property type="match status" value="1"/>
</dbReference>
<dbReference type="RefSeq" id="WP_238276824.1">
    <property type="nucleotide sequence ID" value="NZ_BPQR01000048.1"/>
</dbReference>
<dbReference type="EC" id="3.1.11.6" evidence="5"/>
<dbReference type="EMBL" id="BPQR01000048">
    <property type="protein sequence ID" value="GJE07580.1"/>
    <property type="molecule type" value="Genomic_DNA"/>
</dbReference>
<comment type="subcellular location">
    <subcellularLocation>
        <location evidence="5 6">Cytoplasm</location>
    </subcellularLocation>
</comment>
<evidence type="ECO:0000313" key="12">
    <source>
        <dbReference type="Proteomes" id="UP001055102"/>
    </source>
</evidence>
<sequence length="556" mass="59485">MPPSQPTAMPPSAEAAGNAPEWSVGDLAAALKRTLEDSFGHVRLRGEISGFRGQHSSGHAYFSLKDGAARIDAVIWRGTFNRLRQRPEEGLEVVATGKITTFAGKSSYQIVVESLEPAGIGAWMALLERTKQALAAEGLFAAERKRPIPYLPGIVGVVTSPTGAVIRDILHRLADRFPRPVLVWPVRVQGEGAAAEIAAAIRGFNAIEPGGALPRPDVLIVARGGGSIEDLWAFNEEIVVRAAAESRIPLISAIGHETDTTLIDLAADRRAPTPTGAAEMAVPVRAELLAAIDDLARRQRSAVLRRLDRERGDLRKLLRAMPGPDALLAGKRQRLDLAEARLMPALAANARGDRERLARLGDRLARRAPGVLLAGARGDLKAIDGRPERALRALLARRADGLDALGRRLVVARATTLSRAEATAARARDRLAALDGRLSAAEARLLERRRDRIERAARLLGSLSYRAVLARGFALVRDADGVPVRRAERLAAAQAISLEFADGLVQARTGPTSETTAEAAPPRRATRKRRSAAPDPAPEAAEAPPETPAAAQGRLF</sequence>
<evidence type="ECO:0000256" key="2">
    <source>
        <dbReference type="ARBA" id="ARBA00022722"/>
    </source>
</evidence>
<dbReference type="PANTHER" id="PTHR30008:SF0">
    <property type="entry name" value="EXODEOXYRIBONUCLEASE 7 LARGE SUBUNIT"/>
    <property type="match status" value="1"/>
</dbReference>
<comment type="caution">
    <text evidence="11">The sequence shown here is derived from an EMBL/GenBank/DDBJ whole genome shotgun (WGS) entry which is preliminary data.</text>
</comment>
<feature type="domain" description="Exonuclease VII large subunit C-terminal" evidence="9">
    <location>
        <begin position="139"/>
        <end position="507"/>
    </location>
</feature>
<evidence type="ECO:0000256" key="7">
    <source>
        <dbReference type="SAM" id="Coils"/>
    </source>
</evidence>
<dbReference type="Pfam" id="PF13742">
    <property type="entry name" value="tRNA_anti_2"/>
    <property type="match status" value="1"/>
</dbReference>
<dbReference type="PANTHER" id="PTHR30008">
    <property type="entry name" value="EXODEOXYRIBONUCLEASE 7 LARGE SUBUNIT"/>
    <property type="match status" value="1"/>
</dbReference>
<keyword evidence="3 5" id="KW-0378">Hydrolase</keyword>